<dbReference type="Gene3D" id="1.20.1260.100">
    <property type="entry name" value="TspO/MBR protein"/>
    <property type="match status" value="1"/>
</dbReference>
<evidence type="ECO:0000313" key="7">
    <source>
        <dbReference type="EMBL" id="TCC98927.1"/>
    </source>
</evidence>
<feature type="transmembrane region" description="Helical" evidence="6">
    <location>
        <begin position="83"/>
        <end position="103"/>
    </location>
</feature>
<dbReference type="PIRSF" id="PIRSF005859">
    <property type="entry name" value="PBR"/>
    <property type="match status" value="1"/>
</dbReference>
<dbReference type="Pfam" id="PF03073">
    <property type="entry name" value="TspO_MBR"/>
    <property type="match status" value="1"/>
</dbReference>
<evidence type="ECO:0000256" key="4">
    <source>
        <dbReference type="ARBA" id="ARBA00022989"/>
    </source>
</evidence>
<feature type="transmembrane region" description="Helical" evidence="6">
    <location>
        <begin position="50"/>
        <end position="71"/>
    </location>
</feature>
<dbReference type="InterPro" id="IPR038330">
    <property type="entry name" value="TspO/MBR-related_sf"/>
</dbReference>
<proteinExistence type="inferred from homology"/>
<keyword evidence="5 6" id="KW-0472">Membrane</keyword>
<feature type="transmembrane region" description="Helical" evidence="6">
    <location>
        <begin position="7"/>
        <end position="30"/>
    </location>
</feature>
<dbReference type="FunFam" id="1.20.1260.100:FF:000001">
    <property type="entry name" value="translocator protein 2"/>
    <property type="match status" value="1"/>
</dbReference>
<comment type="subcellular location">
    <subcellularLocation>
        <location evidence="1">Membrane</location>
        <topology evidence="1">Multi-pass membrane protein</topology>
    </subcellularLocation>
</comment>
<keyword evidence="4 6" id="KW-1133">Transmembrane helix</keyword>
<comment type="caution">
    <text evidence="7">The sequence shown here is derived from an EMBL/GenBank/DDBJ whole genome shotgun (WGS) entry which is preliminary data.</text>
</comment>
<feature type="transmembrane region" description="Helical" evidence="6">
    <location>
        <begin position="109"/>
        <end position="129"/>
    </location>
</feature>
<protein>
    <submittedName>
        <fullName evidence="7">Tryptophan-rich sensory protein</fullName>
    </submittedName>
</protein>
<comment type="similarity">
    <text evidence="2">Belongs to the TspO/BZRP family.</text>
</comment>
<dbReference type="InterPro" id="IPR004307">
    <property type="entry name" value="TspO_MBR"/>
</dbReference>
<gene>
    <name evidence="7" type="ORF">EZ437_17455</name>
</gene>
<evidence type="ECO:0000256" key="3">
    <source>
        <dbReference type="ARBA" id="ARBA00022692"/>
    </source>
</evidence>
<dbReference type="GO" id="GO:0033013">
    <property type="term" value="P:tetrapyrrole metabolic process"/>
    <property type="evidence" value="ECO:0007669"/>
    <property type="project" value="UniProtKB-ARBA"/>
</dbReference>
<reference evidence="7 8" key="1">
    <citation type="submission" date="2019-02" db="EMBL/GenBank/DDBJ databases">
        <title>Pedobacter sp. RP-1-14 sp. nov., isolated from Arctic soil.</title>
        <authorList>
            <person name="Dahal R.H."/>
        </authorList>
    </citation>
    <scope>NUCLEOTIDE SEQUENCE [LARGE SCALE GENOMIC DNA]</scope>
    <source>
        <strain evidence="7 8">RP-1-14</strain>
    </source>
</reference>
<organism evidence="7 8">
    <name type="scientific">Pedobacter psychroterrae</name>
    <dbReference type="NCBI Taxonomy" id="2530453"/>
    <lineage>
        <taxon>Bacteria</taxon>
        <taxon>Pseudomonadati</taxon>
        <taxon>Bacteroidota</taxon>
        <taxon>Sphingobacteriia</taxon>
        <taxon>Sphingobacteriales</taxon>
        <taxon>Sphingobacteriaceae</taxon>
        <taxon>Pedobacter</taxon>
    </lineage>
</organism>
<dbReference type="OrthoDB" id="9795496at2"/>
<evidence type="ECO:0000313" key="8">
    <source>
        <dbReference type="Proteomes" id="UP000293347"/>
    </source>
</evidence>
<keyword evidence="8" id="KW-1185">Reference proteome</keyword>
<dbReference type="GO" id="GO:0016020">
    <property type="term" value="C:membrane"/>
    <property type="evidence" value="ECO:0007669"/>
    <property type="project" value="UniProtKB-SubCell"/>
</dbReference>
<evidence type="ECO:0000256" key="5">
    <source>
        <dbReference type="ARBA" id="ARBA00023136"/>
    </source>
</evidence>
<dbReference type="RefSeq" id="WP_131597358.1">
    <property type="nucleotide sequence ID" value="NZ_SJSL01000006.1"/>
</dbReference>
<dbReference type="CDD" id="cd15904">
    <property type="entry name" value="TSPO_MBR"/>
    <property type="match status" value="1"/>
</dbReference>
<dbReference type="AlphaFoldDB" id="A0A4R0NGQ2"/>
<keyword evidence="3 6" id="KW-0812">Transmembrane</keyword>
<evidence type="ECO:0000256" key="1">
    <source>
        <dbReference type="ARBA" id="ARBA00004141"/>
    </source>
</evidence>
<dbReference type="EMBL" id="SJSL01000006">
    <property type="protein sequence ID" value="TCC98927.1"/>
    <property type="molecule type" value="Genomic_DNA"/>
</dbReference>
<dbReference type="PANTHER" id="PTHR10057:SF0">
    <property type="entry name" value="TRANSLOCATOR PROTEIN"/>
    <property type="match status" value="1"/>
</dbReference>
<evidence type="ECO:0000256" key="6">
    <source>
        <dbReference type="SAM" id="Phobius"/>
    </source>
</evidence>
<dbReference type="Proteomes" id="UP000293347">
    <property type="component" value="Unassembled WGS sequence"/>
</dbReference>
<name>A0A4R0NGQ2_9SPHI</name>
<sequence>MSAKKFNFVAFIINLAIPLGIGAIGAYFTASSVDTWYRTINKPSFNPPDGVFGPVWTSLYILMGISAYLIWQKRDQIAHFPRTAAIYFIQLVLNLLWSFLFFYAHELGIALIEIIALLVAIIINARVFYKIDKTAGLLFIPYILWVSFASVLTYNIFALN</sequence>
<dbReference type="PANTHER" id="PTHR10057">
    <property type="entry name" value="PERIPHERAL-TYPE BENZODIAZEPINE RECEPTOR"/>
    <property type="match status" value="1"/>
</dbReference>
<accession>A0A4R0NGQ2</accession>
<feature type="transmembrane region" description="Helical" evidence="6">
    <location>
        <begin position="136"/>
        <end position="157"/>
    </location>
</feature>
<evidence type="ECO:0000256" key="2">
    <source>
        <dbReference type="ARBA" id="ARBA00007524"/>
    </source>
</evidence>